<dbReference type="EMBL" id="CAJVPT010003755">
    <property type="protein sequence ID" value="CAG8499921.1"/>
    <property type="molecule type" value="Genomic_DNA"/>
</dbReference>
<proteinExistence type="predicted"/>
<keyword evidence="2" id="KW-1185">Reference proteome</keyword>
<evidence type="ECO:0000313" key="1">
    <source>
        <dbReference type="EMBL" id="CAG8499921.1"/>
    </source>
</evidence>
<comment type="caution">
    <text evidence="1">The sequence shown here is derived from an EMBL/GenBank/DDBJ whole genome shotgun (WGS) entry which is preliminary data.</text>
</comment>
<protein>
    <submittedName>
        <fullName evidence="1">13441_t:CDS:1</fullName>
    </submittedName>
</protein>
<dbReference type="Proteomes" id="UP000789525">
    <property type="component" value="Unassembled WGS sequence"/>
</dbReference>
<gene>
    <name evidence="1" type="ORF">ACOLOM_LOCUS2751</name>
</gene>
<reference evidence="1" key="1">
    <citation type="submission" date="2021-06" db="EMBL/GenBank/DDBJ databases">
        <authorList>
            <person name="Kallberg Y."/>
            <person name="Tangrot J."/>
            <person name="Rosling A."/>
        </authorList>
    </citation>
    <scope>NUCLEOTIDE SEQUENCE</scope>
    <source>
        <strain evidence="1">CL356</strain>
    </source>
</reference>
<organism evidence="1 2">
    <name type="scientific">Acaulospora colombiana</name>
    <dbReference type="NCBI Taxonomy" id="27376"/>
    <lineage>
        <taxon>Eukaryota</taxon>
        <taxon>Fungi</taxon>
        <taxon>Fungi incertae sedis</taxon>
        <taxon>Mucoromycota</taxon>
        <taxon>Glomeromycotina</taxon>
        <taxon>Glomeromycetes</taxon>
        <taxon>Diversisporales</taxon>
        <taxon>Acaulosporaceae</taxon>
        <taxon>Acaulospora</taxon>
    </lineage>
</organism>
<evidence type="ECO:0000313" key="2">
    <source>
        <dbReference type="Proteomes" id="UP000789525"/>
    </source>
</evidence>
<accession>A0ACA9KXU4</accession>
<name>A0ACA9KXU4_9GLOM</name>
<sequence length="402" mass="44451">MSIIFLMTLGSAYYQEQFPLANVITGTSTKLKNPAPSVTMTFNGRKLIYPAIDETPNTDDPIVKRWVKTLDFSKVPNLPPSNGGQINYDQPNCKAETSMKPNQGSWTCQKYTAPDDIVTCPKKGDWGLTYDDGPSKSTPKLLDFLLQRNLKATFFVTGSRVISNPLTLKAAYDSGHHIAVHTWSHPALTSLSNESIVAELRWTIKAIHDITNATPNYFRPPYGDTDNRVRAISKAVGLVTTLWLPEFDSNDWSLISDLSKPVDAVVQTFDSWMARFPKMSTGLIVLQHDLHPRTVGAALSILDKAANVRGLNITTVSKCIGDIKPYAELGINTRSGHNLTDAVISKDLSNGGYSVVPKYCSLLMARKNRLHLSTYEIEAFNPHGKMNVPSRNRTGVPYVILP</sequence>